<name>A0ABT5DAG1_9BACT</name>
<evidence type="ECO:0000313" key="2">
    <source>
        <dbReference type="Proteomes" id="UP001221838"/>
    </source>
</evidence>
<evidence type="ECO:0000313" key="1">
    <source>
        <dbReference type="EMBL" id="MDC0710665.1"/>
    </source>
</evidence>
<dbReference type="InterPro" id="IPR014710">
    <property type="entry name" value="RmlC-like_jellyroll"/>
</dbReference>
<keyword evidence="2" id="KW-1185">Reference proteome</keyword>
<dbReference type="InterPro" id="IPR011051">
    <property type="entry name" value="RmlC_Cupin_sf"/>
</dbReference>
<dbReference type="EMBL" id="JAQNDM010000002">
    <property type="protein sequence ID" value="MDC0710665.1"/>
    <property type="molecule type" value="Genomic_DNA"/>
</dbReference>
<evidence type="ECO:0008006" key="3">
    <source>
        <dbReference type="Google" id="ProtNLM"/>
    </source>
</evidence>
<reference evidence="1 2" key="1">
    <citation type="submission" date="2022-11" db="EMBL/GenBank/DDBJ databases">
        <title>Minimal conservation of predation-associated metabolite biosynthetic gene clusters underscores biosynthetic potential of Myxococcota including descriptions for ten novel species: Archangium lansinium sp. nov., Myxococcus landrumus sp. nov., Nannocystis bai.</title>
        <authorList>
            <person name="Ahearne A."/>
            <person name="Stevens C."/>
            <person name="Dowd S."/>
        </authorList>
    </citation>
    <scope>NUCLEOTIDE SEQUENCE [LARGE SCALE GENOMIC DNA]</scope>
    <source>
        <strain evidence="1 2">NCWAL01</strain>
    </source>
</reference>
<dbReference type="Proteomes" id="UP001221838">
    <property type="component" value="Unassembled WGS sequence"/>
</dbReference>
<dbReference type="SUPFAM" id="SSF51182">
    <property type="entry name" value="RmlC-like cupins"/>
    <property type="match status" value="1"/>
</dbReference>
<sequence length="131" mass="13986">MRLLKIVTGPDEETHFEEAEVSFEPMGALACSAFWPALGAGFRHFPPGFASDFHAVGMRELTILLAGEADYEVSDGEVRRLGPGSVLLMEDTSGKGHRSRNVGAAERITLFLPLEDVSVGAVSSPEALKGV</sequence>
<protein>
    <recommendedName>
        <fullName evidence="3">Cupin domain-containing protein</fullName>
    </recommendedName>
</protein>
<organism evidence="1 2">
    <name type="scientific">Stigmatella ashevillensis</name>
    <dbReference type="NCBI Taxonomy" id="2995309"/>
    <lineage>
        <taxon>Bacteria</taxon>
        <taxon>Pseudomonadati</taxon>
        <taxon>Myxococcota</taxon>
        <taxon>Myxococcia</taxon>
        <taxon>Myxococcales</taxon>
        <taxon>Cystobacterineae</taxon>
        <taxon>Archangiaceae</taxon>
        <taxon>Stigmatella</taxon>
    </lineage>
</organism>
<proteinExistence type="predicted"/>
<comment type="caution">
    <text evidence="1">The sequence shown here is derived from an EMBL/GenBank/DDBJ whole genome shotgun (WGS) entry which is preliminary data.</text>
</comment>
<accession>A0ABT5DAG1</accession>
<gene>
    <name evidence="1" type="ORF">POL68_19470</name>
</gene>
<dbReference type="Gene3D" id="2.60.120.10">
    <property type="entry name" value="Jelly Rolls"/>
    <property type="match status" value="1"/>
</dbReference>
<dbReference type="RefSeq" id="WP_272140322.1">
    <property type="nucleotide sequence ID" value="NZ_JAQNDM010000002.1"/>
</dbReference>